<dbReference type="EMBL" id="JBFXLT010000001">
    <property type="protein sequence ID" value="KAL2823008.1"/>
    <property type="molecule type" value="Genomic_DNA"/>
</dbReference>
<reference evidence="1 2" key="1">
    <citation type="submission" date="2024-07" db="EMBL/GenBank/DDBJ databases">
        <title>Section-level genome sequencing and comparative genomics of Aspergillus sections Usti and Cavernicolus.</title>
        <authorList>
            <consortium name="Lawrence Berkeley National Laboratory"/>
            <person name="Nybo J.L."/>
            <person name="Vesth T.C."/>
            <person name="Theobald S."/>
            <person name="Frisvad J.C."/>
            <person name="Larsen T.O."/>
            <person name="Kjaerboelling I."/>
            <person name="Rothschild-Mancinelli K."/>
            <person name="Lyhne E.K."/>
            <person name="Kogle M.E."/>
            <person name="Barry K."/>
            <person name="Clum A."/>
            <person name="Na H."/>
            <person name="Ledsgaard L."/>
            <person name="Lin J."/>
            <person name="Lipzen A."/>
            <person name="Kuo A."/>
            <person name="Riley R."/>
            <person name="Mondo S."/>
            <person name="Labutti K."/>
            <person name="Haridas S."/>
            <person name="Pangalinan J."/>
            <person name="Salamov A.A."/>
            <person name="Simmons B.A."/>
            <person name="Magnuson J.K."/>
            <person name="Chen J."/>
            <person name="Drula E."/>
            <person name="Henrissat B."/>
            <person name="Wiebenga A."/>
            <person name="Lubbers R.J."/>
            <person name="Gomes A.C."/>
            <person name="Makela M.R."/>
            <person name="Stajich J."/>
            <person name="Grigoriev I.V."/>
            <person name="Mortensen U.H."/>
            <person name="De Vries R.P."/>
            <person name="Baker S.E."/>
            <person name="Andersen M.R."/>
        </authorList>
    </citation>
    <scope>NUCLEOTIDE SEQUENCE [LARGE SCALE GENOMIC DNA]</scope>
    <source>
        <strain evidence="1 2">CBS 588.65</strain>
    </source>
</reference>
<dbReference type="Proteomes" id="UP001610334">
    <property type="component" value="Unassembled WGS sequence"/>
</dbReference>
<organism evidence="1 2">
    <name type="scientific">Aspergillus granulosus</name>
    <dbReference type="NCBI Taxonomy" id="176169"/>
    <lineage>
        <taxon>Eukaryota</taxon>
        <taxon>Fungi</taxon>
        <taxon>Dikarya</taxon>
        <taxon>Ascomycota</taxon>
        <taxon>Pezizomycotina</taxon>
        <taxon>Eurotiomycetes</taxon>
        <taxon>Eurotiomycetidae</taxon>
        <taxon>Eurotiales</taxon>
        <taxon>Aspergillaceae</taxon>
        <taxon>Aspergillus</taxon>
        <taxon>Aspergillus subgen. Nidulantes</taxon>
    </lineage>
</organism>
<protein>
    <submittedName>
        <fullName evidence="1">Uncharacterized protein</fullName>
    </submittedName>
</protein>
<evidence type="ECO:0000313" key="2">
    <source>
        <dbReference type="Proteomes" id="UP001610334"/>
    </source>
</evidence>
<gene>
    <name evidence="1" type="ORF">BJX63DRAFT_376066</name>
</gene>
<accession>A0ABR4I5H9</accession>
<name>A0ABR4I5H9_9EURO</name>
<evidence type="ECO:0000313" key="1">
    <source>
        <dbReference type="EMBL" id="KAL2823008.1"/>
    </source>
</evidence>
<keyword evidence="2" id="KW-1185">Reference proteome</keyword>
<sequence>MERREDIEDLLDWRFNQSYLQFLDSFDTLPTVPVIRGFETWSDKLDLHHRNIAPATVSVIVSRLPRLREFQGWLSDNERKDHSLRNKLRADFAPTISLWPASIKNLELEYVGWPPFNPSFQPLKRSEPGNDALSIALHSLSQQLTMLTLKNIMIAPELFWPPGLSAKSAPAWPKLTSFRLEYTIATPSGRWLFERDPRWVGATWDYEIDHKLDPENHRPE</sequence>
<proteinExistence type="predicted"/>
<comment type="caution">
    <text evidence="1">The sequence shown here is derived from an EMBL/GenBank/DDBJ whole genome shotgun (WGS) entry which is preliminary data.</text>
</comment>